<dbReference type="PANTHER" id="PTHR33055:SF3">
    <property type="entry name" value="PUTATIVE TRANSPOSASE FOR IS117-RELATED"/>
    <property type="match status" value="1"/>
</dbReference>
<dbReference type="InterPro" id="IPR036291">
    <property type="entry name" value="NAD(P)-bd_dom_sf"/>
</dbReference>
<name>A0ABT4MPT3_9NOCA</name>
<dbReference type="RefSeq" id="WP_269608748.1">
    <property type="nucleotide sequence ID" value="NZ_JAPWIJ010000037.1"/>
</dbReference>
<gene>
    <name evidence="2" type="ORF">O4220_27725</name>
</gene>
<dbReference type="EMBL" id="JAPWIJ010000037">
    <property type="protein sequence ID" value="MCZ4522325.1"/>
    <property type="molecule type" value="Genomic_DNA"/>
</dbReference>
<dbReference type="Proteomes" id="UP001081071">
    <property type="component" value="Unassembled WGS sequence"/>
</dbReference>
<evidence type="ECO:0000313" key="3">
    <source>
        <dbReference type="Proteomes" id="UP001081071"/>
    </source>
</evidence>
<dbReference type="Gene3D" id="3.40.50.720">
    <property type="entry name" value="NAD(P)-binding Rossmann-like Domain"/>
    <property type="match status" value="1"/>
</dbReference>
<dbReference type="Pfam" id="PF01548">
    <property type="entry name" value="DEDD_Tnp_IS110"/>
    <property type="match status" value="1"/>
</dbReference>
<organism evidence="2 3">
    <name type="scientific">Rhodococcus ruber</name>
    <dbReference type="NCBI Taxonomy" id="1830"/>
    <lineage>
        <taxon>Bacteria</taxon>
        <taxon>Bacillati</taxon>
        <taxon>Actinomycetota</taxon>
        <taxon>Actinomycetes</taxon>
        <taxon>Mycobacteriales</taxon>
        <taxon>Nocardiaceae</taxon>
        <taxon>Rhodococcus</taxon>
    </lineage>
</organism>
<dbReference type="InterPro" id="IPR047650">
    <property type="entry name" value="Transpos_IS110"/>
</dbReference>
<dbReference type="SUPFAM" id="SSF51735">
    <property type="entry name" value="NAD(P)-binding Rossmann-fold domains"/>
    <property type="match status" value="1"/>
</dbReference>
<protein>
    <submittedName>
        <fullName evidence="2">Transposase</fullName>
    </submittedName>
</protein>
<comment type="caution">
    <text evidence="2">The sequence shown here is derived from an EMBL/GenBank/DDBJ whole genome shotgun (WGS) entry which is preliminary data.</text>
</comment>
<accession>A0ABT4MPT3</accession>
<feature type="domain" description="Transposase IS110-like N-terminal" evidence="1">
    <location>
        <begin position="14"/>
        <end position="139"/>
    </location>
</feature>
<sequence length="141" mass="15048">MTENPPDVSLAVIAGIDTHKDTHHAAIIDHLGRKICDREFPATGAGYRALLAWLIGTGIVVRVGIEGTGSYGSALTAVLLAAGLEVVDVDRTDRRSRRFHGKSDPLDAYSAARIAAAGLARTIPKTHDGDVESIRFLHNAR</sequence>
<feature type="non-terminal residue" evidence="2">
    <location>
        <position position="141"/>
    </location>
</feature>
<reference evidence="2" key="1">
    <citation type="submission" date="2022-12" db="EMBL/GenBank/DDBJ databases">
        <authorList>
            <person name="Krivoruchko A.V."/>
            <person name="Elkin A."/>
        </authorList>
    </citation>
    <scope>NUCLEOTIDE SEQUENCE</scope>
    <source>
        <strain evidence="2">IEGM 1391</strain>
    </source>
</reference>
<evidence type="ECO:0000313" key="2">
    <source>
        <dbReference type="EMBL" id="MCZ4522325.1"/>
    </source>
</evidence>
<dbReference type="PANTHER" id="PTHR33055">
    <property type="entry name" value="TRANSPOSASE FOR INSERTION SEQUENCE ELEMENT IS1111A"/>
    <property type="match status" value="1"/>
</dbReference>
<evidence type="ECO:0000259" key="1">
    <source>
        <dbReference type="Pfam" id="PF01548"/>
    </source>
</evidence>
<proteinExistence type="predicted"/>
<keyword evidence="3" id="KW-1185">Reference proteome</keyword>
<dbReference type="InterPro" id="IPR002525">
    <property type="entry name" value="Transp_IS110-like_N"/>
</dbReference>